<organism evidence="6 7">
    <name type="scientific">Noviherbaspirillum sedimenti</name>
    <dbReference type="NCBI Taxonomy" id="2320865"/>
    <lineage>
        <taxon>Bacteria</taxon>
        <taxon>Pseudomonadati</taxon>
        <taxon>Pseudomonadota</taxon>
        <taxon>Betaproteobacteria</taxon>
        <taxon>Burkholderiales</taxon>
        <taxon>Oxalobacteraceae</taxon>
        <taxon>Noviherbaspirillum</taxon>
    </lineage>
</organism>
<dbReference type="PANTHER" id="PTHR30055:SF234">
    <property type="entry name" value="HTH-TYPE TRANSCRIPTIONAL REGULATOR BETI"/>
    <property type="match status" value="1"/>
</dbReference>
<evidence type="ECO:0000256" key="4">
    <source>
        <dbReference type="PROSITE-ProRule" id="PRU00335"/>
    </source>
</evidence>
<dbReference type="InterPro" id="IPR041490">
    <property type="entry name" value="KstR2_TetR_C"/>
</dbReference>
<evidence type="ECO:0000256" key="2">
    <source>
        <dbReference type="ARBA" id="ARBA00023125"/>
    </source>
</evidence>
<keyword evidence="3" id="KW-0804">Transcription</keyword>
<dbReference type="EMBL" id="QYUQ01000002">
    <property type="protein sequence ID" value="RJG02541.1"/>
    <property type="molecule type" value="Genomic_DNA"/>
</dbReference>
<feature type="DNA-binding region" description="H-T-H motif" evidence="4">
    <location>
        <begin position="39"/>
        <end position="58"/>
    </location>
</feature>
<evidence type="ECO:0000313" key="6">
    <source>
        <dbReference type="EMBL" id="RJG02541.1"/>
    </source>
</evidence>
<protein>
    <submittedName>
        <fullName evidence="6">TetR/AcrR family transcriptional regulator</fullName>
    </submittedName>
</protein>
<dbReference type="SUPFAM" id="SSF46689">
    <property type="entry name" value="Homeodomain-like"/>
    <property type="match status" value="1"/>
</dbReference>
<gene>
    <name evidence="6" type="ORF">D3878_13945</name>
</gene>
<keyword evidence="7" id="KW-1185">Reference proteome</keyword>
<keyword evidence="2 4" id="KW-0238">DNA-binding</keyword>
<dbReference type="Pfam" id="PF17932">
    <property type="entry name" value="TetR_C_24"/>
    <property type="match status" value="1"/>
</dbReference>
<comment type="caution">
    <text evidence="6">The sequence shown here is derived from an EMBL/GenBank/DDBJ whole genome shotgun (WGS) entry which is preliminary data.</text>
</comment>
<evidence type="ECO:0000313" key="7">
    <source>
        <dbReference type="Proteomes" id="UP000266327"/>
    </source>
</evidence>
<dbReference type="InterPro" id="IPR009057">
    <property type="entry name" value="Homeodomain-like_sf"/>
</dbReference>
<dbReference type="Pfam" id="PF00440">
    <property type="entry name" value="TetR_N"/>
    <property type="match status" value="1"/>
</dbReference>
<dbReference type="AlphaFoldDB" id="A0A3A3G3M4"/>
<dbReference type="PANTHER" id="PTHR30055">
    <property type="entry name" value="HTH-TYPE TRANSCRIPTIONAL REGULATOR RUTR"/>
    <property type="match status" value="1"/>
</dbReference>
<reference evidence="7" key="1">
    <citation type="submission" date="2018-09" db="EMBL/GenBank/DDBJ databases">
        <authorList>
            <person name="Zhu H."/>
        </authorList>
    </citation>
    <scope>NUCLEOTIDE SEQUENCE [LARGE SCALE GENOMIC DNA]</scope>
    <source>
        <strain evidence="7">K1S02-23</strain>
    </source>
</reference>
<dbReference type="InterPro" id="IPR036271">
    <property type="entry name" value="Tet_transcr_reg_TetR-rel_C_sf"/>
</dbReference>
<proteinExistence type="predicted"/>
<evidence type="ECO:0000256" key="3">
    <source>
        <dbReference type="ARBA" id="ARBA00023163"/>
    </source>
</evidence>
<dbReference type="GO" id="GO:0000976">
    <property type="term" value="F:transcription cis-regulatory region binding"/>
    <property type="evidence" value="ECO:0007669"/>
    <property type="project" value="TreeGrafter"/>
</dbReference>
<dbReference type="PROSITE" id="PS50977">
    <property type="entry name" value="HTH_TETR_2"/>
    <property type="match status" value="1"/>
</dbReference>
<feature type="domain" description="HTH tetR-type" evidence="5">
    <location>
        <begin position="16"/>
        <end position="76"/>
    </location>
</feature>
<dbReference type="RefSeq" id="WP_119786042.1">
    <property type="nucleotide sequence ID" value="NZ_QYUQ01000002.1"/>
</dbReference>
<dbReference type="Gene3D" id="1.10.357.10">
    <property type="entry name" value="Tetracycline Repressor, domain 2"/>
    <property type="match status" value="1"/>
</dbReference>
<dbReference type="SUPFAM" id="SSF48498">
    <property type="entry name" value="Tetracyclin repressor-like, C-terminal domain"/>
    <property type="match status" value="1"/>
</dbReference>
<dbReference type="OrthoDB" id="5523834at2"/>
<evidence type="ECO:0000259" key="5">
    <source>
        <dbReference type="PROSITE" id="PS50977"/>
    </source>
</evidence>
<accession>A0A3A3G3M4</accession>
<sequence>MTAWKNLVPNRKVLHQLKREAVLRQAVTAFSKNGFHATSLDDIANSVGVTKAALYHYYPNKHALLFEAFSEALRVAFECLEKAKLAGSNGLERLQMALEGYLNVSLHELSRCVILTEEHALLPEHKEIIFQKRDMYEGQLRELVREGIRDGSVIPCDPKLAIFTIYGAINWVPKWFREEGVWTNEQLAFAMAQLVCRSIAANPLPALPTDVSQIKMEE</sequence>
<dbReference type="Gene3D" id="1.10.10.60">
    <property type="entry name" value="Homeodomain-like"/>
    <property type="match status" value="1"/>
</dbReference>
<dbReference type="GO" id="GO:0003700">
    <property type="term" value="F:DNA-binding transcription factor activity"/>
    <property type="evidence" value="ECO:0007669"/>
    <property type="project" value="TreeGrafter"/>
</dbReference>
<dbReference type="PRINTS" id="PR00455">
    <property type="entry name" value="HTHTETR"/>
</dbReference>
<dbReference type="InterPro" id="IPR050109">
    <property type="entry name" value="HTH-type_TetR-like_transc_reg"/>
</dbReference>
<name>A0A3A3G3M4_9BURK</name>
<keyword evidence="1" id="KW-0805">Transcription regulation</keyword>
<dbReference type="InterPro" id="IPR001647">
    <property type="entry name" value="HTH_TetR"/>
</dbReference>
<dbReference type="Proteomes" id="UP000266327">
    <property type="component" value="Unassembled WGS sequence"/>
</dbReference>
<evidence type="ECO:0000256" key="1">
    <source>
        <dbReference type="ARBA" id="ARBA00023015"/>
    </source>
</evidence>